<keyword evidence="6" id="KW-1185">Reference proteome</keyword>
<dbReference type="PANTHER" id="PTHR43323">
    <property type="entry name" value="3-HYDROXY-3-METHYLGLUTARYL COENZYME A SYNTHASE"/>
    <property type="match status" value="1"/>
</dbReference>
<feature type="domain" description="Hydroxymethylglutaryl-coenzyme A synthase N-terminal" evidence="3">
    <location>
        <begin position="2"/>
        <end position="164"/>
    </location>
</feature>
<dbReference type="NCBIfam" id="TIGR01835">
    <property type="entry name" value="HMG-CoA-S_prok"/>
    <property type="match status" value="1"/>
</dbReference>
<dbReference type="Pfam" id="PF01154">
    <property type="entry name" value="HMG_CoA_synt_N"/>
    <property type="match status" value="1"/>
</dbReference>
<dbReference type="EMBL" id="AXCV01000048">
    <property type="protein sequence ID" value="KGO32287.1"/>
    <property type="molecule type" value="Genomic_DNA"/>
</dbReference>
<evidence type="ECO:0000313" key="5">
    <source>
        <dbReference type="EMBL" id="KGO32287.1"/>
    </source>
</evidence>
<organism evidence="5 6">
    <name type="scientific">Oenococcus alcoholitolerans</name>
    <dbReference type="NCBI Taxonomy" id="931074"/>
    <lineage>
        <taxon>Bacteria</taxon>
        <taxon>Bacillati</taxon>
        <taxon>Bacillota</taxon>
        <taxon>Bacilli</taxon>
        <taxon>Lactobacillales</taxon>
        <taxon>Lactobacillaceae</taxon>
        <taxon>Oenococcus</taxon>
    </lineage>
</organism>
<evidence type="ECO:0000256" key="2">
    <source>
        <dbReference type="ARBA" id="ARBA00022679"/>
    </source>
</evidence>
<proteinExistence type="inferred from homology"/>
<dbReference type="InterPro" id="IPR013528">
    <property type="entry name" value="HMG_CoA_synth_N"/>
</dbReference>
<feature type="domain" description="Hydroxymethylglutaryl-coenzyme A synthase C-terminal" evidence="4">
    <location>
        <begin position="252"/>
        <end position="358"/>
    </location>
</feature>
<protein>
    <submittedName>
        <fullName evidence="5">Hydroxymethylglutaryl-CoA synthase</fullName>
    </submittedName>
</protein>
<dbReference type="CDD" id="cd00827">
    <property type="entry name" value="init_cond_enzymes"/>
    <property type="match status" value="1"/>
</dbReference>
<dbReference type="InterPro" id="IPR016039">
    <property type="entry name" value="Thiolase-like"/>
</dbReference>
<sequence>MNVGIDRINFYTPEFYLDLKDLAEARSVDPNKYLLGLMQKQMSVAPADQDSVTLAANAAKRVVDGIDKDDVGLIIFATESSIDQSKSGSLYLQELLKLSNSARSFEIKEACYGGTAALMSACDYVRTHPNKKALITASDIARYGLNTPGEVTQGAGAVAMIISKDPNIAAISQDNEVYSEQIMDFWRPNYQKNAIANGHYSQEKYLEFFKTVFEEYINKNKSDFAALLFHVPYSKLAYKAFKIACEKIDPSTREMLKKRFDLSIDLNQKVGNIYTASIYLSLISLIIQDPSLKKGDKLGLFSYGSGAVGDFFSIELTDRFKKSIDKKTIVEQIKRRKKLSIQEYEQFFKEQTEIEAKEISIEQKTNLKDFRFLGIKKDQRQYSH</sequence>
<evidence type="ECO:0000259" key="4">
    <source>
        <dbReference type="Pfam" id="PF08540"/>
    </source>
</evidence>
<reference evidence="5 6" key="1">
    <citation type="journal article" date="2014" name="Antonie Van Leeuwenhoek">
        <title>Oenococcus alcoholitolerans sp. nov., a lactic acid bacteria isolated from cachaca and ethanol fermentation processes.</title>
        <authorList>
            <person name="Badotti F."/>
            <person name="Moreira A.P."/>
            <person name="Tonon L.A."/>
            <person name="de Lucena B.T."/>
            <person name="Gomes Fde C."/>
            <person name="Kruger R."/>
            <person name="Thompson C.C."/>
            <person name="de Morais M.A.Jr."/>
            <person name="Rosa C.A."/>
            <person name="Thompson F.L."/>
        </authorList>
    </citation>
    <scope>NUCLEOTIDE SEQUENCE [LARGE SCALE GENOMIC DNA]</scope>
    <source>
        <strain evidence="5 6">UFRJ-M7.2.18</strain>
    </source>
</reference>
<dbReference type="SUPFAM" id="SSF53901">
    <property type="entry name" value="Thiolase-like"/>
    <property type="match status" value="2"/>
</dbReference>
<dbReference type="Proteomes" id="UP000030023">
    <property type="component" value="Unassembled WGS sequence"/>
</dbReference>
<evidence type="ECO:0000256" key="1">
    <source>
        <dbReference type="ARBA" id="ARBA00007061"/>
    </source>
</evidence>
<dbReference type="InterPro" id="IPR013746">
    <property type="entry name" value="HMG_CoA_synt_C_dom"/>
</dbReference>
<gene>
    <name evidence="5" type="ORF">Q757_01925</name>
</gene>
<keyword evidence="2" id="KW-0808">Transferase</keyword>
<comment type="similarity">
    <text evidence="1">Belongs to the thiolase-like superfamily. HMG-CoA synthase family.</text>
</comment>
<accession>A0ABR4XS12</accession>
<dbReference type="InterPro" id="IPR011554">
    <property type="entry name" value="HMG_CoA_synthase_prok"/>
</dbReference>
<comment type="caution">
    <text evidence="5">The sequence shown here is derived from an EMBL/GenBank/DDBJ whole genome shotgun (WGS) entry which is preliminary data.</text>
</comment>
<name>A0ABR4XS12_9LACO</name>
<evidence type="ECO:0000313" key="6">
    <source>
        <dbReference type="Proteomes" id="UP000030023"/>
    </source>
</evidence>
<evidence type="ECO:0000259" key="3">
    <source>
        <dbReference type="Pfam" id="PF01154"/>
    </source>
</evidence>
<dbReference type="PANTHER" id="PTHR43323:SF2">
    <property type="entry name" value="HYDROXYMETHYLGLUTARYL-COA SYNTHASE"/>
    <property type="match status" value="1"/>
</dbReference>
<dbReference type="Pfam" id="PF08540">
    <property type="entry name" value="HMG_CoA_synt_C"/>
    <property type="match status" value="1"/>
</dbReference>
<dbReference type="Gene3D" id="3.40.47.10">
    <property type="match status" value="2"/>
</dbReference>